<evidence type="ECO:0000256" key="2">
    <source>
        <dbReference type="SAM" id="Phobius"/>
    </source>
</evidence>
<accession>A0A5P9CMU2</accession>
<dbReference type="KEGG" id="vaq:FIV01_14165"/>
<reference evidence="3 4" key="1">
    <citation type="submission" date="2019-10" db="EMBL/GenBank/DDBJ databases">
        <title>Complete genome sequence of Vibrio sp. strain THAF100, isolated from non-filtered water from the water column of tank 6 of a marine aquarium containing stony-coral fragments. Water maintained at 26 degree C.</title>
        <authorList>
            <person name="Ruckert C."/>
            <person name="Franco A."/>
            <person name="Kalinowski J."/>
            <person name="Glaeser S."/>
        </authorList>
    </citation>
    <scope>NUCLEOTIDE SEQUENCE [LARGE SCALE GENOMIC DNA]</scope>
    <source>
        <strain evidence="3 4">THAF100</strain>
    </source>
</reference>
<name>A0A5P9CMU2_9VIBR</name>
<dbReference type="Proteomes" id="UP000326936">
    <property type="component" value="Chromosome"/>
</dbReference>
<keyword evidence="4" id="KW-1185">Reference proteome</keyword>
<proteinExistence type="predicted"/>
<feature type="coiled-coil region" evidence="1">
    <location>
        <begin position="121"/>
        <end position="253"/>
    </location>
</feature>
<gene>
    <name evidence="3" type="ORF">FIV01_14165</name>
</gene>
<dbReference type="EMBL" id="CP045350">
    <property type="protein sequence ID" value="QFT27540.1"/>
    <property type="molecule type" value="Genomic_DNA"/>
</dbReference>
<evidence type="ECO:0000313" key="4">
    <source>
        <dbReference type="Proteomes" id="UP000326936"/>
    </source>
</evidence>
<feature type="transmembrane region" description="Helical" evidence="2">
    <location>
        <begin position="17"/>
        <end position="40"/>
    </location>
</feature>
<dbReference type="OrthoDB" id="6288447at2"/>
<keyword evidence="1" id="KW-0175">Coiled coil</keyword>
<sequence>MDLTALLTTPLITTESLFALAVDVGLLILLVWFVILLLMIREFRQFARDVVHGPQSGSNPTIDGQTYELCQKSVENALNYTTENNDTLNDLIIIQKALEAQVSQIKAASQVSLTADEQESIDDLNQQLSKSHQLIRKLKGDLDRSMEGLRKAKNKLDKQSDTVDSLRQEKEQLEKQFEQLEKEYMQVSESGGFNKMEKEYHQERQQLLNIIENYKKKISEQPEGGAGPSNQELEAIQQQLHHVTKEKEFVEKKYLDLLEESEKKAEEKKDP</sequence>
<protein>
    <submittedName>
        <fullName evidence="3">Uncharacterized protein</fullName>
    </submittedName>
</protein>
<dbReference type="RefSeq" id="WP_152431527.1">
    <property type="nucleotide sequence ID" value="NZ_CBCSDK010000014.1"/>
</dbReference>
<organism evidence="3 4">
    <name type="scientific">Vibrio aquimaris</name>
    <dbReference type="NCBI Taxonomy" id="2587862"/>
    <lineage>
        <taxon>Bacteria</taxon>
        <taxon>Pseudomonadati</taxon>
        <taxon>Pseudomonadota</taxon>
        <taxon>Gammaproteobacteria</taxon>
        <taxon>Vibrionales</taxon>
        <taxon>Vibrionaceae</taxon>
        <taxon>Vibrio</taxon>
    </lineage>
</organism>
<keyword evidence="2" id="KW-1133">Transmembrane helix</keyword>
<keyword evidence="2" id="KW-0812">Transmembrane</keyword>
<evidence type="ECO:0000313" key="3">
    <source>
        <dbReference type="EMBL" id="QFT27540.1"/>
    </source>
</evidence>
<evidence type="ECO:0000256" key="1">
    <source>
        <dbReference type="SAM" id="Coils"/>
    </source>
</evidence>
<keyword evidence="2" id="KW-0472">Membrane</keyword>
<dbReference type="AlphaFoldDB" id="A0A5P9CMU2"/>